<dbReference type="KEGG" id="sxn:IAG42_37575"/>
<geneLocation type="plasmid" evidence="3 4">
    <name>unnamed2</name>
</geneLocation>
<feature type="coiled-coil region" evidence="1">
    <location>
        <begin position="244"/>
        <end position="271"/>
    </location>
</feature>
<dbReference type="EMBL" id="CP061283">
    <property type="protein sequence ID" value="QNS09470.1"/>
    <property type="molecule type" value="Genomic_DNA"/>
</dbReference>
<evidence type="ECO:0000313" key="4">
    <source>
        <dbReference type="Proteomes" id="UP000516428"/>
    </source>
</evidence>
<gene>
    <name evidence="3" type="ORF">IAG42_37575</name>
</gene>
<feature type="region of interest" description="Disordered" evidence="2">
    <location>
        <begin position="280"/>
        <end position="302"/>
    </location>
</feature>
<keyword evidence="3" id="KW-0614">Plasmid</keyword>
<evidence type="ECO:0000256" key="1">
    <source>
        <dbReference type="SAM" id="Coils"/>
    </source>
</evidence>
<sequence>MSAQAPARPSMAAGRLRKGAQPVKKVPGLEADRFTGTNVIDPARVIKGTPQEQLEQVTALLRDAKESGEEAVADVLAVGAVNKGLLLAYAKEHDLWQHSSYTSFEQWGAEVLEISTKYVHRLVREAAALAKVVALNIRCKKVHRISRPSHAVVIAAVIDQHGEDAALAVIPKAWELAAAESRRRPTAAQFERAAAELKYPIKLITDESDDAAAALTAPPAVLRTQKTLTRVTTAIGSVKERHIAAMERKDADAIRRQAEEARTRLTEYIETIDKVYPKKVVPASRPELESDGQQDEERTAVA</sequence>
<dbReference type="Proteomes" id="UP000516428">
    <property type="component" value="Plasmid unnamed2"/>
</dbReference>
<evidence type="ECO:0000256" key="2">
    <source>
        <dbReference type="SAM" id="MobiDB-lite"/>
    </source>
</evidence>
<evidence type="ECO:0000313" key="3">
    <source>
        <dbReference type="EMBL" id="QNS09470.1"/>
    </source>
</evidence>
<keyword evidence="1" id="KW-0175">Coiled coil</keyword>
<reference evidence="3 4" key="1">
    <citation type="submission" date="2020-09" db="EMBL/GenBank/DDBJ databases">
        <title>A novel species.</title>
        <authorList>
            <person name="Gao J."/>
        </authorList>
    </citation>
    <scope>NUCLEOTIDE SEQUENCE [LARGE SCALE GENOMIC DNA]</scope>
    <source>
        <strain evidence="3 4">CRXT-Y-14</strain>
        <plasmid evidence="3 4">unnamed2</plasmid>
    </source>
</reference>
<protein>
    <submittedName>
        <fullName evidence="3">Uncharacterized protein</fullName>
    </submittedName>
</protein>
<feature type="region of interest" description="Disordered" evidence="2">
    <location>
        <begin position="1"/>
        <end position="25"/>
    </location>
</feature>
<dbReference type="RefSeq" id="WP_188342125.1">
    <property type="nucleotide sequence ID" value="NZ_CP061283.1"/>
</dbReference>
<organism evidence="3 4">
    <name type="scientific">Streptomyces xanthii</name>
    <dbReference type="NCBI Taxonomy" id="2768069"/>
    <lineage>
        <taxon>Bacteria</taxon>
        <taxon>Bacillati</taxon>
        <taxon>Actinomycetota</taxon>
        <taxon>Actinomycetes</taxon>
        <taxon>Kitasatosporales</taxon>
        <taxon>Streptomycetaceae</taxon>
        <taxon>Streptomyces</taxon>
    </lineage>
</organism>
<keyword evidence="4" id="KW-1185">Reference proteome</keyword>
<proteinExistence type="predicted"/>
<accession>A0A7H1BL65</accession>
<dbReference type="AlphaFoldDB" id="A0A7H1BL65"/>
<name>A0A7H1BL65_9ACTN</name>